<sequence length="81" mass="9578">MLMCVASESQVLKAERMRHKEELMACESQNLSHLSQLEQQLQKQRERSLVLLEEKEQELKTLKSTFQMFLPDNKNNSLQDK</sequence>
<accession>A0ABN7PM33</accession>
<feature type="non-terminal residue" evidence="2">
    <location>
        <position position="81"/>
    </location>
</feature>
<dbReference type="Proteomes" id="UP001153148">
    <property type="component" value="Unassembled WGS sequence"/>
</dbReference>
<keyword evidence="1" id="KW-0175">Coiled coil</keyword>
<name>A0ABN7PM33_TIMPD</name>
<protein>
    <submittedName>
        <fullName evidence="2">Uncharacterized protein</fullName>
    </submittedName>
</protein>
<organism evidence="2 3">
    <name type="scientific">Timema podura</name>
    <name type="common">Walking stick</name>
    <dbReference type="NCBI Taxonomy" id="61482"/>
    <lineage>
        <taxon>Eukaryota</taxon>
        <taxon>Metazoa</taxon>
        <taxon>Ecdysozoa</taxon>
        <taxon>Arthropoda</taxon>
        <taxon>Hexapoda</taxon>
        <taxon>Insecta</taxon>
        <taxon>Pterygota</taxon>
        <taxon>Neoptera</taxon>
        <taxon>Polyneoptera</taxon>
        <taxon>Phasmatodea</taxon>
        <taxon>Timematodea</taxon>
        <taxon>Timematoidea</taxon>
        <taxon>Timematidae</taxon>
        <taxon>Timema</taxon>
    </lineage>
</organism>
<evidence type="ECO:0000256" key="1">
    <source>
        <dbReference type="SAM" id="Coils"/>
    </source>
</evidence>
<evidence type="ECO:0000313" key="3">
    <source>
        <dbReference type="Proteomes" id="UP001153148"/>
    </source>
</evidence>
<reference evidence="2" key="1">
    <citation type="submission" date="2021-03" db="EMBL/GenBank/DDBJ databases">
        <authorList>
            <person name="Tran Van P."/>
        </authorList>
    </citation>
    <scope>NUCLEOTIDE SEQUENCE</scope>
</reference>
<evidence type="ECO:0000313" key="2">
    <source>
        <dbReference type="EMBL" id="CAG2068899.1"/>
    </source>
</evidence>
<feature type="coiled-coil region" evidence="1">
    <location>
        <begin position="34"/>
        <end position="65"/>
    </location>
</feature>
<proteinExistence type="predicted"/>
<comment type="caution">
    <text evidence="2">The sequence shown here is derived from an EMBL/GenBank/DDBJ whole genome shotgun (WGS) entry which is preliminary data.</text>
</comment>
<keyword evidence="3" id="KW-1185">Reference proteome</keyword>
<dbReference type="EMBL" id="CAJPIN010106876">
    <property type="protein sequence ID" value="CAG2068899.1"/>
    <property type="molecule type" value="Genomic_DNA"/>
</dbReference>
<gene>
    <name evidence="2" type="ORF">TPAB3V08_LOCUS15842</name>
</gene>